<keyword evidence="1" id="KW-1133">Transmembrane helix</keyword>
<dbReference type="InterPro" id="IPR038765">
    <property type="entry name" value="Papain-like_cys_pep_sf"/>
</dbReference>
<organism evidence="3 4">
    <name type="scientific">Acuticoccus sediminis</name>
    <dbReference type="NCBI Taxonomy" id="2184697"/>
    <lineage>
        <taxon>Bacteria</taxon>
        <taxon>Pseudomonadati</taxon>
        <taxon>Pseudomonadota</taxon>
        <taxon>Alphaproteobacteria</taxon>
        <taxon>Hyphomicrobiales</taxon>
        <taxon>Amorphaceae</taxon>
        <taxon>Acuticoccus</taxon>
    </lineage>
</organism>
<name>A0A8B2NXS1_9HYPH</name>
<sequence>MRYDVARAASARSWLSRGRKLDKPTIGSIVVFCRGKRDGWQGHVGFYAGRAKNGDILVLGGNQGDAVSIRPYSASQLLGYRWPGDVALPPDIEPLAKSGVVQGTSIAVASGGAIVVENLPALVTELERADRHIQAGTIFGRAIGVLIVAGGGYALWKRVRAARQLSEA</sequence>
<feature type="domain" description="Peptidase C51" evidence="2">
    <location>
        <begin position="1"/>
        <end position="82"/>
    </location>
</feature>
<dbReference type="RefSeq" id="WP_111342227.1">
    <property type="nucleotide sequence ID" value="NZ_QHHQ01000001.1"/>
</dbReference>
<dbReference type="PROSITE" id="PS50911">
    <property type="entry name" value="CHAP"/>
    <property type="match status" value="1"/>
</dbReference>
<accession>A0A8B2NXS1</accession>
<proteinExistence type="predicted"/>
<keyword evidence="1" id="KW-0472">Membrane</keyword>
<feature type="transmembrane region" description="Helical" evidence="1">
    <location>
        <begin position="138"/>
        <end position="156"/>
    </location>
</feature>
<reference evidence="3 4" key="1">
    <citation type="submission" date="2018-05" db="EMBL/GenBank/DDBJ databases">
        <title>Acuticoccus sediminis sp. nov., isolated from deep-sea sediment of Indian Ocean.</title>
        <authorList>
            <person name="Liu X."/>
            <person name="Lai Q."/>
            <person name="Du Y."/>
            <person name="Sun F."/>
            <person name="Zhang X."/>
            <person name="Wang S."/>
            <person name="Shao Z."/>
        </authorList>
    </citation>
    <scope>NUCLEOTIDE SEQUENCE [LARGE SCALE GENOMIC DNA]</scope>
    <source>
        <strain evidence="3 4">PTG4-2</strain>
    </source>
</reference>
<dbReference type="Proteomes" id="UP000249590">
    <property type="component" value="Unassembled WGS sequence"/>
</dbReference>
<protein>
    <recommendedName>
        <fullName evidence="2">Peptidase C51 domain-containing protein</fullName>
    </recommendedName>
</protein>
<evidence type="ECO:0000313" key="3">
    <source>
        <dbReference type="EMBL" id="RAI03490.1"/>
    </source>
</evidence>
<dbReference type="InterPro" id="IPR013423">
    <property type="entry name" value="CHP02594"/>
</dbReference>
<dbReference type="EMBL" id="QHHQ01000001">
    <property type="protein sequence ID" value="RAI03490.1"/>
    <property type="molecule type" value="Genomic_DNA"/>
</dbReference>
<dbReference type="AlphaFoldDB" id="A0A8B2NXS1"/>
<dbReference type="OrthoDB" id="5395100at2"/>
<evidence type="ECO:0000256" key="1">
    <source>
        <dbReference type="SAM" id="Phobius"/>
    </source>
</evidence>
<evidence type="ECO:0000259" key="2">
    <source>
        <dbReference type="PROSITE" id="PS50911"/>
    </source>
</evidence>
<keyword evidence="4" id="KW-1185">Reference proteome</keyword>
<dbReference type="InterPro" id="IPR007921">
    <property type="entry name" value="CHAP_dom"/>
</dbReference>
<comment type="caution">
    <text evidence="3">The sequence shown here is derived from an EMBL/GenBank/DDBJ whole genome shotgun (WGS) entry which is preliminary data.</text>
</comment>
<dbReference type="SUPFAM" id="SSF54001">
    <property type="entry name" value="Cysteine proteinases"/>
    <property type="match status" value="1"/>
</dbReference>
<gene>
    <name evidence="3" type="ORF">DLJ53_03035</name>
</gene>
<evidence type="ECO:0000313" key="4">
    <source>
        <dbReference type="Proteomes" id="UP000249590"/>
    </source>
</evidence>
<keyword evidence="1" id="KW-0812">Transmembrane</keyword>
<dbReference type="NCBIfam" id="TIGR02594">
    <property type="entry name" value="TIGR02594 family protein"/>
    <property type="match status" value="1"/>
</dbReference>